<reference evidence="3" key="2">
    <citation type="submission" date="2016-11" db="UniProtKB">
        <authorList>
            <consortium name="WormBaseParasite"/>
        </authorList>
    </citation>
    <scope>IDENTIFICATION</scope>
</reference>
<dbReference type="Proteomes" id="UP000095285">
    <property type="component" value="Unassembled WGS sequence"/>
</dbReference>
<dbReference type="AlphaFoldDB" id="A0A1I7W514"/>
<feature type="compositionally biased region" description="Polar residues" evidence="1">
    <location>
        <begin position="57"/>
        <end position="66"/>
    </location>
</feature>
<accession>A0A1I7W514</accession>
<organism evidence="2 3">
    <name type="scientific">Loa loa</name>
    <name type="common">Eye worm</name>
    <name type="synonym">Filaria loa</name>
    <dbReference type="NCBI Taxonomy" id="7209"/>
    <lineage>
        <taxon>Eukaryota</taxon>
        <taxon>Metazoa</taxon>
        <taxon>Ecdysozoa</taxon>
        <taxon>Nematoda</taxon>
        <taxon>Chromadorea</taxon>
        <taxon>Rhabditida</taxon>
        <taxon>Spirurina</taxon>
        <taxon>Spiruromorpha</taxon>
        <taxon>Filarioidea</taxon>
        <taxon>Onchocercidae</taxon>
        <taxon>Loa</taxon>
    </lineage>
</organism>
<reference evidence="2" key="1">
    <citation type="submission" date="2012-04" db="EMBL/GenBank/DDBJ databases">
        <title>The Genome Sequence of Loa loa.</title>
        <authorList>
            <consortium name="The Broad Institute Genome Sequencing Platform"/>
            <consortium name="Broad Institute Genome Sequencing Center for Infectious Disease"/>
            <person name="Nutman T.B."/>
            <person name="Fink D.L."/>
            <person name="Russ C."/>
            <person name="Young S."/>
            <person name="Zeng Q."/>
            <person name="Gargeya S."/>
            <person name="Alvarado L."/>
            <person name="Berlin A."/>
            <person name="Chapman S.B."/>
            <person name="Chen Z."/>
            <person name="Freedman E."/>
            <person name="Gellesch M."/>
            <person name="Goldberg J."/>
            <person name="Griggs A."/>
            <person name="Gujja S."/>
            <person name="Heilman E.R."/>
            <person name="Heiman D."/>
            <person name="Howarth C."/>
            <person name="Mehta T."/>
            <person name="Neiman D."/>
            <person name="Pearson M."/>
            <person name="Roberts A."/>
            <person name="Saif S."/>
            <person name="Shea T."/>
            <person name="Shenoy N."/>
            <person name="Sisk P."/>
            <person name="Stolte C."/>
            <person name="Sykes S."/>
            <person name="White J."/>
            <person name="Yandava C."/>
            <person name="Haas B."/>
            <person name="Henn M.R."/>
            <person name="Nusbaum C."/>
            <person name="Birren B."/>
        </authorList>
    </citation>
    <scope>NUCLEOTIDE SEQUENCE [LARGE SCALE GENOMIC DNA]</scope>
</reference>
<proteinExistence type="predicted"/>
<feature type="compositionally biased region" description="Low complexity" evidence="1">
    <location>
        <begin position="67"/>
        <end position="80"/>
    </location>
</feature>
<dbReference type="WBParaSite" id="EN70_9757">
    <property type="protein sequence ID" value="EN70_9757"/>
    <property type="gene ID" value="EN70_9757"/>
</dbReference>
<name>A0A1I7W514_LOALO</name>
<evidence type="ECO:0000313" key="2">
    <source>
        <dbReference type="Proteomes" id="UP000095285"/>
    </source>
</evidence>
<evidence type="ECO:0000256" key="1">
    <source>
        <dbReference type="SAM" id="MobiDB-lite"/>
    </source>
</evidence>
<protein>
    <submittedName>
        <fullName evidence="3">Fibronectin type-III domain-containing protein</fullName>
    </submittedName>
</protein>
<feature type="region of interest" description="Disordered" evidence="1">
    <location>
        <begin position="57"/>
        <end position="88"/>
    </location>
</feature>
<keyword evidence="2" id="KW-1185">Reference proteome</keyword>
<sequence length="463" mass="50586">MEPHPLIPTATTLTVLSASTIDISFEPTTVYYSIAPISYTVVSSSIPYRDITVSEDNVSSEQVSPFSTDTYSSTSNPSSSAKELSDDDPWNICNESTTEMLQLKHSFNMSSDSDTNFVTAQQLLLTPNLQINIAAQQLPLSSTLQTTVAAQQLPLSSTLETTVAAQQLPLSSTLQTTVAAQQLPLSSTLQTTVAAQQLPLSSTLQTTVAAQQLPLSSTLQTTVAAQQLPLSSTLQTTVAAQQLPLSSTLQTNAVLQRLPLSSVLQANVTPQQLLPPSNPQTKVAAQRLLLPSNLLHAKTTTQSPSLPCTKSLQAINEFQQNLLYLRKIRLLQDQATHYARLAQDAWEEARAIASSLDIPPPSLPDAIDFMTHNYLKYRKEWNLSKKAEEQENIKPCLSQIVDLENSVSSHAIVSLSSGIQSTFERRKSNSVLDPSSNKFHAKMYRTNVSMMNVGTRMVRKNFI</sequence>
<evidence type="ECO:0000313" key="3">
    <source>
        <dbReference type="WBParaSite" id="EN70_9757"/>
    </source>
</evidence>